<name>A0A8J3N3S5_9CHLR</name>
<keyword evidence="7" id="KW-0121">Carboxypeptidase</keyword>
<keyword evidence="3" id="KW-0378">Hydrolase</keyword>
<comment type="caution">
    <text evidence="7">The sequence shown here is derived from an EMBL/GenBank/DDBJ whole genome shotgun (WGS) entry which is preliminary data.</text>
</comment>
<dbReference type="InterPro" id="IPR036264">
    <property type="entry name" value="Bact_exopeptidase_dim_dom"/>
</dbReference>
<dbReference type="Gene3D" id="3.40.630.10">
    <property type="entry name" value="Zn peptidases"/>
    <property type="match status" value="1"/>
</dbReference>
<comment type="cofactor">
    <cofactor evidence="1">
        <name>Zn(2+)</name>
        <dbReference type="ChEBI" id="CHEBI:29105"/>
    </cofactor>
</comment>
<keyword evidence="8" id="KW-1185">Reference proteome</keyword>
<feature type="active site" description="Proton acceptor" evidence="5">
    <location>
        <position position="153"/>
    </location>
</feature>
<dbReference type="PANTHER" id="PTHR43808:SF9">
    <property type="entry name" value="BLL0789 PROTEIN"/>
    <property type="match status" value="1"/>
</dbReference>
<dbReference type="Gene3D" id="3.30.70.360">
    <property type="match status" value="1"/>
</dbReference>
<feature type="domain" description="Peptidase M20 dimerisation" evidence="6">
    <location>
        <begin position="189"/>
        <end position="285"/>
    </location>
</feature>
<dbReference type="GO" id="GO:0046872">
    <property type="term" value="F:metal ion binding"/>
    <property type="evidence" value="ECO:0007669"/>
    <property type="project" value="UniProtKB-KW"/>
</dbReference>
<dbReference type="InterPro" id="IPR011650">
    <property type="entry name" value="Peptidase_M20_dimer"/>
</dbReference>
<evidence type="ECO:0000259" key="6">
    <source>
        <dbReference type="Pfam" id="PF07687"/>
    </source>
</evidence>
<feature type="active site" evidence="5">
    <location>
        <position position="92"/>
    </location>
</feature>
<dbReference type="Proteomes" id="UP000597444">
    <property type="component" value="Unassembled WGS sequence"/>
</dbReference>
<dbReference type="GO" id="GO:0004180">
    <property type="term" value="F:carboxypeptidase activity"/>
    <property type="evidence" value="ECO:0007669"/>
    <property type="project" value="UniProtKB-KW"/>
</dbReference>
<evidence type="ECO:0000256" key="5">
    <source>
        <dbReference type="PIRSR" id="PIRSR037238-1"/>
    </source>
</evidence>
<evidence type="ECO:0000313" key="8">
    <source>
        <dbReference type="Proteomes" id="UP000597444"/>
    </source>
</evidence>
<organism evidence="7 8">
    <name type="scientific">Reticulibacter mediterranei</name>
    <dbReference type="NCBI Taxonomy" id="2778369"/>
    <lineage>
        <taxon>Bacteria</taxon>
        <taxon>Bacillati</taxon>
        <taxon>Chloroflexota</taxon>
        <taxon>Ktedonobacteria</taxon>
        <taxon>Ktedonobacterales</taxon>
        <taxon>Reticulibacteraceae</taxon>
        <taxon>Reticulibacter</taxon>
    </lineage>
</organism>
<dbReference type="RefSeq" id="WP_220205216.1">
    <property type="nucleotide sequence ID" value="NZ_BNJK01000001.1"/>
</dbReference>
<dbReference type="EMBL" id="BNJK01000001">
    <property type="protein sequence ID" value="GHO94480.1"/>
    <property type="molecule type" value="Genomic_DNA"/>
</dbReference>
<evidence type="ECO:0000256" key="4">
    <source>
        <dbReference type="ARBA" id="ARBA00022833"/>
    </source>
</evidence>
<dbReference type="Pfam" id="PF07687">
    <property type="entry name" value="M20_dimer"/>
    <property type="match status" value="1"/>
</dbReference>
<keyword evidence="7" id="KW-0645">Protease</keyword>
<protein>
    <submittedName>
        <fullName evidence="7">Glutamate carboxypeptidase</fullName>
    </submittedName>
</protein>
<dbReference type="InterPro" id="IPR017150">
    <property type="entry name" value="Pept_M20_glutamate_carboxypep"/>
</dbReference>
<reference evidence="7" key="1">
    <citation type="submission" date="2020-10" db="EMBL/GenBank/DDBJ databases">
        <title>Taxonomic study of unclassified bacteria belonging to the class Ktedonobacteria.</title>
        <authorList>
            <person name="Yabe S."/>
            <person name="Wang C.M."/>
            <person name="Zheng Y."/>
            <person name="Sakai Y."/>
            <person name="Cavaletti L."/>
            <person name="Monciardini P."/>
            <person name="Donadio S."/>
        </authorList>
    </citation>
    <scope>NUCLEOTIDE SEQUENCE</scope>
    <source>
        <strain evidence="7">ID150040</strain>
    </source>
</reference>
<sequence>MPEQPTTYAQQYLPLFQSYQEEYLHRLTTLVNIDSGSGQIDGITQIMSYLEQWLTELGCTVTLIANDLFGPNLVARRTGKGNTRILLVGHVDTVYGPDATRTRPFSVQNGIAYGPGVIDMKCGVVMCLYALRALIESGFEDYGELCIVFNNDEEVGSPGSAPLLRDLAPQVDVGLVLESSRNPEIVTHARKGADKYVLEVRGVSAHSGAEPHKGRSAVVELAHKILAIQNLHTLFPGVTFNVTRLSSTEPLNIVPDIARCHISVRAHTDESLNRAAAAMEQIVAGNTVPDTVSTLTRARGRRPYRATPEVMELVHMAQIEGTAFGWQIVSEGKGGVSDANILMAAGVPALDSLGPVGGGMHNLSLEYLKLASVSLRGSLLTGLIRRISLSKFTGREPSS</sequence>
<dbReference type="PANTHER" id="PTHR43808">
    <property type="entry name" value="ACETYLORNITHINE DEACETYLASE"/>
    <property type="match status" value="1"/>
</dbReference>
<evidence type="ECO:0000256" key="3">
    <source>
        <dbReference type="ARBA" id="ARBA00022801"/>
    </source>
</evidence>
<accession>A0A8J3N3S5</accession>
<dbReference type="CDD" id="cd03885">
    <property type="entry name" value="M20_CPDG2"/>
    <property type="match status" value="1"/>
</dbReference>
<dbReference type="SUPFAM" id="SSF53187">
    <property type="entry name" value="Zn-dependent exopeptidases"/>
    <property type="match status" value="1"/>
</dbReference>
<evidence type="ECO:0000256" key="2">
    <source>
        <dbReference type="ARBA" id="ARBA00022723"/>
    </source>
</evidence>
<dbReference type="SUPFAM" id="SSF55031">
    <property type="entry name" value="Bacterial exopeptidase dimerisation domain"/>
    <property type="match status" value="1"/>
</dbReference>
<dbReference type="PIRSF" id="PIRSF037238">
    <property type="entry name" value="Carboxypeptidase_G2"/>
    <property type="match status" value="1"/>
</dbReference>
<keyword evidence="2" id="KW-0479">Metal-binding</keyword>
<evidence type="ECO:0000313" key="7">
    <source>
        <dbReference type="EMBL" id="GHO94480.1"/>
    </source>
</evidence>
<dbReference type="Pfam" id="PF01546">
    <property type="entry name" value="Peptidase_M20"/>
    <property type="match status" value="1"/>
</dbReference>
<dbReference type="InterPro" id="IPR050072">
    <property type="entry name" value="Peptidase_M20A"/>
</dbReference>
<dbReference type="PROSITE" id="PS00758">
    <property type="entry name" value="ARGE_DAPE_CPG2_1"/>
    <property type="match status" value="1"/>
</dbReference>
<keyword evidence="4" id="KW-0862">Zinc</keyword>
<gene>
    <name evidence="7" type="ORF">KSF_045280</name>
</gene>
<evidence type="ECO:0000256" key="1">
    <source>
        <dbReference type="ARBA" id="ARBA00001947"/>
    </source>
</evidence>
<proteinExistence type="predicted"/>
<dbReference type="AlphaFoldDB" id="A0A8J3N3S5"/>
<dbReference type="InterPro" id="IPR002933">
    <property type="entry name" value="Peptidase_M20"/>
</dbReference>
<dbReference type="InterPro" id="IPR001261">
    <property type="entry name" value="ArgE/DapE_CS"/>
</dbReference>